<dbReference type="Pfam" id="PF13374">
    <property type="entry name" value="TPR_10"/>
    <property type="match status" value="2"/>
</dbReference>
<dbReference type="Proteomes" id="UP000698800">
    <property type="component" value="Unassembled WGS sequence"/>
</dbReference>
<dbReference type="AlphaFoldDB" id="A0A9P8I449"/>
<gene>
    <name evidence="3" type="ORF">FGG08_007033</name>
</gene>
<proteinExistence type="predicted"/>
<dbReference type="InterPro" id="IPR011990">
    <property type="entry name" value="TPR-like_helical_dom_sf"/>
</dbReference>
<evidence type="ECO:0008006" key="5">
    <source>
        <dbReference type="Google" id="ProtNLM"/>
    </source>
</evidence>
<feature type="repeat" description="TPR" evidence="1">
    <location>
        <begin position="290"/>
        <end position="323"/>
    </location>
</feature>
<dbReference type="OrthoDB" id="5986190at2759"/>
<evidence type="ECO:0000256" key="2">
    <source>
        <dbReference type="SAM" id="MobiDB-lite"/>
    </source>
</evidence>
<evidence type="ECO:0000313" key="3">
    <source>
        <dbReference type="EMBL" id="KAH0536067.1"/>
    </source>
</evidence>
<dbReference type="Pfam" id="PF13424">
    <property type="entry name" value="TPR_12"/>
    <property type="match status" value="2"/>
</dbReference>
<keyword evidence="4" id="KW-1185">Reference proteome</keyword>
<organism evidence="3 4">
    <name type="scientific">Glutinoglossum americanum</name>
    <dbReference type="NCBI Taxonomy" id="1670608"/>
    <lineage>
        <taxon>Eukaryota</taxon>
        <taxon>Fungi</taxon>
        <taxon>Dikarya</taxon>
        <taxon>Ascomycota</taxon>
        <taxon>Pezizomycotina</taxon>
        <taxon>Geoglossomycetes</taxon>
        <taxon>Geoglossales</taxon>
        <taxon>Geoglossaceae</taxon>
        <taxon>Glutinoglossum</taxon>
    </lineage>
</organism>
<dbReference type="Gene3D" id="1.25.40.10">
    <property type="entry name" value="Tetratricopeptide repeat domain"/>
    <property type="match status" value="4"/>
</dbReference>
<dbReference type="EMBL" id="JAGHQL010000238">
    <property type="protein sequence ID" value="KAH0536067.1"/>
    <property type="molecule type" value="Genomic_DNA"/>
</dbReference>
<accession>A0A9P8I449</accession>
<comment type="caution">
    <text evidence="3">The sequence shown here is derived from an EMBL/GenBank/DDBJ whole genome shotgun (WGS) entry which is preliminary data.</text>
</comment>
<evidence type="ECO:0000313" key="4">
    <source>
        <dbReference type="Proteomes" id="UP000698800"/>
    </source>
</evidence>
<evidence type="ECO:0000256" key="1">
    <source>
        <dbReference type="PROSITE-ProRule" id="PRU00339"/>
    </source>
</evidence>
<dbReference type="SUPFAM" id="SSF48452">
    <property type="entry name" value="TPR-like"/>
    <property type="match status" value="4"/>
</dbReference>
<dbReference type="InterPro" id="IPR019734">
    <property type="entry name" value="TPR_rpt"/>
</dbReference>
<dbReference type="PANTHER" id="PTHR46082">
    <property type="entry name" value="ATP/GTP-BINDING PROTEIN-RELATED"/>
    <property type="match status" value="1"/>
</dbReference>
<sequence>MVCSAAARLRWRQLSSVMVQVTVPVDISIRIFNKVRECQEAPPESSRITDGVETLRQLLGSLQEGFNQGPRGYSQILEEDFEWVVECLSDSLVELDAAIDRVLGRLVLGGFRWRGIQLPLRKIESYRATLAVMLKMLTYQTVRESSTNPRSERHRLKALVRACHSTVENLLQAERTDAIERAQGQRRRSSGCGPPPSEGVIHTSQQLADMVYFGRSSGSLGRTAVPSGLAAQSTSGNQRVWGDAMRVRMVPGSCNTSEVTDLLLRKWTRQEPGQRNPDPSANHAWDEREAARQYNLGIASAERGEYREAEDIFRRVLEARKRKLGSDSAETLMAGHCLGRALGAQSKYAEAEEVHQMVLRARLDVLGPEHPDTMASAENIVYMLAKQGRYAQAEPHAWWVYGARVRKLEREDPETLISGHCLGEVLSAQAKFRDAEGILKRVWDSRRRVLGKEDLDTLTSGHTLAVVHRARENYRDADRIIDSVYKSRRNLLGDEDPSTLSSGDEKCSILMAQGRYSEAEKICSTLLNTRRRVLGEVDIETLRTTQTHVLILKERGKHRRAEYFQERLLGQIATADHVSRGYVLEMYHDLGVIQEKRHNYTAAEQTRGWVFEERKSELGERARETLDSGYRFSLALEHQEKYEEAAVLNQWLLDMGQERDGPGAIRTAYSLGCILIKLGRYQEAEPILRDVSDLRLRRLGPDHRSTIDATSKLGDALAGQERHQEATAEYRKVWEAGQRLHRRSATHRLWLATTAYKLGRALENQNHLGDAHTCYLAAYKTRKRHLPPAAAPTLSACQSLGRVRLKQQRHAEASRRYRQAWEGWSRGPGADEALACADGLICALEARRRYREAVEVCEWVVEVRRGRGRSRADPEVVAARRRLRGLRERDHVRVGLRWLFRPWW</sequence>
<feature type="region of interest" description="Disordered" evidence="2">
    <location>
        <begin position="180"/>
        <end position="201"/>
    </location>
</feature>
<dbReference type="PANTHER" id="PTHR46082:SF6">
    <property type="entry name" value="AAA+ ATPASE DOMAIN-CONTAINING PROTEIN-RELATED"/>
    <property type="match status" value="1"/>
</dbReference>
<dbReference type="InterPro" id="IPR053137">
    <property type="entry name" value="NLR-like"/>
</dbReference>
<dbReference type="SMART" id="SM00028">
    <property type="entry name" value="TPR"/>
    <property type="match status" value="3"/>
</dbReference>
<protein>
    <recommendedName>
        <fullName evidence="5">Kinesin light chain</fullName>
    </recommendedName>
</protein>
<name>A0A9P8I449_9PEZI</name>
<reference evidence="3" key="1">
    <citation type="submission" date="2021-03" db="EMBL/GenBank/DDBJ databases">
        <title>Comparative genomics and phylogenomic investigation of the class Geoglossomycetes provide insights into ecological specialization and systematics.</title>
        <authorList>
            <person name="Melie T."/>
            <person name="Pirro S."/>
            <person name="Miller A.N."/>
            <person name="Quandt A."/>
        </authorList>
    </citation>
    <scope>NUCLEOTIDE SEQUENCE</scope>
    <source>
        <strain evidence="3">GBOQ0MN5Z8</strain>
    </source>
</reference>
<dbReference type="PROSITE" id="PS50005">
    <property type="entry name" value="TPR"/>
    <property type="match status" value="1"/>
</dbReference>
<keyword evidence="1" id="KW-0802">TPR repeat</keyword>